<evidence type="ECO:0000256" key="1">
    <source>
        <dbReference type="ARBA" id="ARBA00004141"/>
    </source>
</evidence>
<evidence type="ECO:0000256" key="5">
    <source>
        <dbReference type="SAM" id="MobiDB-lite"/>
    </source>
</evidence>
<keyword evidence="3 6" id="KW-1133">Transmembrane helix</keyword>
<dbReference type="Proteomes" id="UP001153620">
    <property type="component" value="Chromosome 2"/>
</dbReference>
<evidence type="ECO:0000313" key="7">
    <source>
        <dbReference type="EMBL" id="CAG9803532.1"/>
    </source>
</evidence>
<dbReference type="Pfam" id="PF13903">
    <property type="entry name" value="Claudin_2"/>
    <property type="match status" value="1"/>
</dbReference>
<reference evidence="7" key="1">
    <citation type="submission" date="2022-01" db="EMBL/GenBank/DDBJ databases">
        <authorList>
            <person name="King R."/>
        </authorList>
    </citation>
    <scope>NUCLEOTIDE SEQUENCE</scope>
</reference>
<keyword evidence="2 6" id="KW-0812">Transmembrane</keyword>
<dbReference type="AlphaFoldDB" id="A0A9N9RUE8"/>
<dbReference type="PANTHER" id="PTHR12107">
    <property type="entry name" value="VOLTAGE-DEPENDENT CALCIUM CHANNEL GAMMA SUBUNIT"/>
    <property type="match status" value="1"/>
</dbReference>
<evidence type="ECO:0000256" key="3">
    <source>
        <dbReference type="ARBA" id="ARBA00022989"/>
    </source>
</evidence>
<keyword evidence="8" id="KW-1185">Reference proteome</keyword>
<dbReference type="PANTHER" id="PTHR12107:SF0">
    <property type="entry name" value="STARGAZIN (MAMMALIAN CALCIUM CHANNEL) HOMOLOG"/>
    <property type="match status" value="1"/>
</dbReference>
<dbReference type="Gene3D" id="1.20.140.150">
    <property type="match status" value="1"/>
</dbReference>
<accession>A0A9N9RUE8</accession>
<sequence>MYVSPSNPSPPSNPNDNIWNIKITTTERTTTTERMTTRPTTTTTRWTTRPTTTTTRRSWTTKSPFYNPSNPSYGGGGSYFGNRYGDDDIFGGSSRTSTTKRPSSSGSGFFSGLSSFLSGDVGKLLSDALKGGSGTGGGFFDTRPLIENKNRGGLFSENPSSGTGSGSSNNFNGFPVTRYGSANSAPSYSQPTTLSPTASHALDDNRTKIDFTHKNCTRIDYFDVDKYQPDPRDSTNDSTNVIPYTITLSSPLLIISFIILLISYLLFLLAICSQKYKIFYFVAGILFIISGLLMLSGLIMFISIFKSEVFHKLRPSNVDPVFNFHYGHSFILYVVGFIAVELAGILNVCLFNNLQKAEELNQNRLLNNYIKPGHTTSTSTASNHHSHIAYPNMENGYIPRNNLHCSMHTASSAISPNVKVTNDYLSMPLRTAKSPHHHHVMDSTNRFNAFNHVPFTRNASTSTLDLDNELDDGDLMSGKSNRRILKDKSNNNKLDFNNICGMMRPNKAKDCNANSNSYHRIKPAKNIYYIKDQNDDEEPNIFIVDPRFYKNRKCALQKSLEDIRMQKLNNNTFTSSSQYRHHNACNGWNNTLMDRSVCGSKTLPRDFSRPKQVRPSLGSFLENFYQESNENRLNQLNHSHNHHSHHNLHNHYHSSGHSFHHHNSCDELSSLKSNRSSYCRNVFDPQQQQQVHQQEYQWPKVIPKSPSSFSMNSFRINRHVAICDEDTNYNPIEGFDLDKIESERRKSHTNLFKECRQNDFKKEFGTAV</sequence>
<dbReference type="GO" id="GO:0098943">
    <property type="term" value="P:neurotransmitter receptor transport, postsynaptic endosome to lysosome"/>
    <property type="evidence" value="ECO:0007669"/>
    <property type="project" value="TreeGrafter"/>
</dbReference>
<name>A0A9N9RUE8_9DIPT</name>
<feature type="transmembrane region" description="Helical" evidence="6">
    <location>
        <begin position="330"/>
        <end position="354"/>
    </location>
</feature>
<dbReference type="GO" id="GO:0005245">
    <property type="term" value="F:voltage-gated calcium channel activity"/>
    <property type="evidence" value="ECO:0007669"/>
    <property type="project" value="TreeGrafter"/>
</dbReference>
<dbReference type="OrthoDB" id="9990458at2759"/>
<dbReference type="GO" id="GO:0051968">
    <property type="term" value="P:positive regulation of synaptic transmission, glutamatergic"/>
    <property type="evidence" value="ECO:0007669"/>
    <property type="project" value="TreeGrafter"/>
</dbReference>
<dbReference type="EMBL" id="OU895878">
    <property type="protein sequence ID" value="CAG9803532.1"/>
    <property type="molecule type" value="Genomic_DNA"/>
</dbReference>
<dbReference type="GO" id="GO:0098970">
    <property type="term" value="P:postsynaptic neurotransmitter receptor diffusion trapping"/>
    <property type="evidence" value="ECO:0007669"/>
    <property type="project" value="TreeGrafter"/>
</dbReference>
<evidence type="ECO:0000256" key="4">
    <source>
        <dbReference type="ARBA" id="ARBA00023136"/>
    </source>
</evidence>
<evidence type="ECO:0000256" key="2">
    <source>
        <dbReference type="ARBA" id="ARBA00022692"/>
    </source>
</evidence>
<protein>
    <submittedName>
        <fullName evidence="7">Uncharacterized protein</fullName>
    </submittedName>
</protein>
<dbReference type="GO" id="GO:0016247">
    <property type="term" value="F:channel regulator activity"/>
    <property type="evidence" value="ECO:0007669"/>
    <property type="project" value="TreeGrafter"/>
</dbReference>
<dbReference type="InterPro" id="IPR004031">
    <property type="entry name" value="PMP22/EMP/MP20/Claudin"/>
</dbReference>
<evidence type="ECO:0000256" key="6">
    <source>
        <dbReference type="SAM" id="Phobius"/>
    </source>
</evidence>
<reference evidence="7" key="2">
    <citation type="submission" date="2022-10" db="EMBL/GenBank/DDBJ databases">
        <authorList>
            <consortium name="ENA_rothamsted_submissions"/>
            <consortium name="culmorum"/>
            <person name="King R."/>
        </authorList>
    </citation>
    <scope>NUCLEOTIDE SEQUENCE</scope>
</reference>
<feature type="transmembrane region" description="Helical" evidence="6">
    <location>
        <begin position="278"/>
        <end position="305"/>
    </location>
</feature>
<organism evidence="7 8">
    <name type="scientific">Chironomus riparius</name>
    <dbReference type="NCBI Taxonomy" id="315576"/>
    <lineage>
        <taxon>Eukaryota</taxon>
        <taxon>Metazoa</taxon>
        <taxon>Ecdysozoa</taxon>
        <taxon>Arthropoda</taxon>
        <taxon>Hexapoda</taxon>
        <taxon>Insecta</taxon>
        <taxon>Pterygota</taxon>
        <taxon>Neoptera</taxon>
        <taxon>Endopterygota</taxon>
        <taxon>Diptera</taxon>
        <taxon>Nematocera</taxon>
        <taxon>Chironomoidea</taxon>
        <taxon>Chironomidae</taxon>
        <taxon>Chironominae</taxon>
        <taxon>Chironomus</taxon>
    </lineage>
</organism>
<feature type="compositionally biased region" description="Low complexity" evidence="5">
    <location>
        <begin position="156"/>
        <end position="169"/>
    </location>
</feature>
<gene>
    <name evidence="7" type="ORF">CHIRRI_LOCUS6431</name>
</gene>
<feature type="transmembrane region" description="Helical" evidence="6">
    <location>
        <begin position="252"/>
        <end position="271"/>
    </location>
</feature>
<feature type="region of interest" description="Disordered" evidence="5">
    <location>
        <begin position="150"/>
        <end position="169"/>
    </location>
</feature>
<dbReference type="GO" id="GO:0019226">
    <property type="term" value="P:transmission of nerve impulse"/>
    <property type="evidence" value="ECO:0007669"/>
    <property type="project" value="TreeGrafter"/>
</dbReference>
<dbReference type="InterPro" id="IPR051072">
    <property type="entry name" value="CACNG_subunit"/>
</dbReference>
<proteinExistence type="predicted"/>
<evidence type="ECO:0000313" key="8">
    <source>
        <dbReference type="Proteomes" id="UP001153620"/>
    </source>
</evidence>
<feature type="region of interest" description="Disordered" evidence="5">
    <location>
        <begin position="1"/>
        <end position="80"/>
    </location>
</feature>
<dbReference type="GO" id="GO:0098839">
    <property type="term" value="C:postsynaptic density membrane"/>
    <property type="evidence" value="ECO:0007669"/>
    <property type="project" value="TreeGrafter"/>
</dbReference>
<comment type="subcellular location">
    <subcellularLocation>
        <location evidence="1">Membrane</location>
        <topology evidence="1">Multi-pass membrane protein</topology>
    </subcellularLocation>
</comment>
<dbReference type="GO" id="GO:0099590">
    <property type="term" value="P:neurotransmitter receptor internalization"/>
    <property type="evidence" value="ECO:0007669"/>
    <property type="project" value="TreeGrafter"/>
</dbReference>
<feature type="compositionally biased region" description="Low complexity" evidence="5">
    <location>
        <begin position="24"/>
        <end position="72"/>
    </location>
</feature>
<dbReference type="GO" id="GO:0032281">
    <property type="term" value="C:AMPA glutamate receptor complex"/>
    <property type="evidence" value="ECO:0007669"/>
    <property type="project" value="TreeGrafter"/>
</dbReference>
<keyword evidence="4 6" id="KW-0472">Membrane</keyword>